<dbReference type="PRINTS" id="PR00348">
    <property type="entry name" value="UBIQUITIN"/>
</dbReference>
<accession>A0AA40I2F9</accession>
<evidence type="ECO:0000313" key="21">
    <source>
        <dbReference type="EMBL" id="KAK1341808.1"/>
    </source>
</evidence>
<evidence type="ECO:0000256" key="16">
    <source>
        <dbReference type="ARBA" id="ARBA00035125"/>
    </source>
</evidence>
<evidence type="ECO:0000259" key="20">
    <source>
        <dbReference type="PROSITE" id="PS50053"/>
    </source>
</evidence>
<dbReference type="GO" id="GO:0048738">
    <property type="term" value="P:cardiac muscle tissue development"/>
    <property type="evidence" value="ECO:0007669"/>
    <property type="project" value="TreeGrafter"/>
</dbReference>
<dbReference type="InterPro" id="IPR001975">
    <property type="entry name" value="Ribosomal_eL40_dom"/>
</dbReference>
<sequence>MTGAVYRLWLLAVPVLAVGASGNSSTSRGCEWGRRWQQMQMPDYFGYCESLVRGSPPQRPRTIKSVGAGCLSAQAPSSPRSKAKVWQLDAFPLKHQAFQKPPPRRRLLKGLVHQRSKVKAWQLDACPLRHQAFQKPPPRWRLLKGLVHQQTSTQLPAIKSKSVAAGCLSAQTPGLSEASAALEASERPGALADRHPAPRDQKQKHDSPLVLQSDRNVTVNARNHMGQLTGQLTVDRPLGQRAEPAFGGLEAAGSGRAARLPWEESGGSWAAGARGGGPSLPGREAKARPWPGLRLQEDHAPAPPCPRGPGTLELLTSGQTAYTSYDDGSNAVEAQCKRFEVRASEDGRVLFSADEDEITIGAEKLKVTGTEGAVLGTQSRHLTSEQNLPKTSGGGAASPADAEMQIFVKTLTGKTTTLEFEPSDTIEKRLIFAGEQLKDGRTLSDYNIQKESTLHLDWHHRTLPPPARAKVPLQQDGHCDKMVCHKCYARLHPGAVNCTRSVATPTTCAPRKRLNKAPPPTPWVHRAAFYLNPTNMQIDCTFATPKPRPPTKPRHQPRPPGNRCRDVGVWRSPRPGKPRAEAFPALSTSREPAQITGNHWGLAPAIPSRDAGCGRAQGHRPGPSPYPERRQKAVATAKAWVPGAGRKLVQAARLESPTRSLIMEAPRGVQMRAAAETSRPAAGRSCTCSLQRARPCGKALRTGECDSELKCNFPPVDIFECGHNSAGKSADRLFLVVTQLFKHSADRDLAPPASSVATSACGAEVTDSSSHQNSLLFPSVCFTVLLGFPCDQSRASANGPQVNFLWRKRGLASTCSCELLYRSARR</sequence>
<feature type="region of interest" description="Disordered" evidence="18">
    <location>
        <begin position="544"/>
        <end position="592"/>
    </location>
</feature>
<protein>
    <recommendedName>
        <fullName evidence="17">Ubiquitin-ribosomal protein eL40 fusion protein</fullName>
    </recommendedName>
    <alternativeName>
        <fullName evidence="15">Ubiquitin A-52 residue ribosomal protein fusion product 1</fullName>
    </alternativeName>
</protein>
<keyword evidence="9" id="KW-0013">ADP-ribosylation</keyword>
<name>A0AA40I2F9_CNENI</name>
<keyword evidence="8" id="KW-0677">Repeat</keyword>
<keyword evidence="10" id="KW-0832">Ubl conjugation</keyword>
<feature type="signal peptide" evidence="19">
    <location>
        <begin position="1"/>
        <end position="19"/>
    </location>
</feature>
<dbReference type="Gene3D" id="3.10.20.90">
    <property type="entry name" value="Phosphatidylinositol 3-kinase Catalytic Subunit, Chain A, domain 1"/>
    <property type="match status" value="2"/>
</dbReference>
<dbReference type="InterPro" id="IPR000626">
    <property type="entry name" value="Ubiquitin-like_dom"/>
</dbReference>
<dbReference type="Gene3D" id="4.10.1060.50">
    <property type="match status" value="1"/>
</dbReference>
<evidence type="ECO:0000256" key="5">
    <source>
        <dbReference type="ARBA" id="ARBA00010570"/>
    </source>
</evidence>
<evidence type="ECO:0000256" key="6">
    <source>
        <dbReference type="ARBA" id="ARBA00022490"/>
    </source>
</evidence>
<dbReference type="GO" id="GO:0005634">
    <property type="term" value="C:nucleus"/>
    <property type="evidence" value="ECO:0007669"/>
    <property type="project" value="UniProtKB-SubCell"/>
</dbReference>
<feature type="compositionally biased region" description="Polar residues" evidence="18">
    <location>
        <begin position="379"/>
        <end position="390"/>
    </location>
</feature>
<dbReference type="GO" id="GO:0042383">
    <property type="term" value="C:sarcolemma"/>
    <property type="evidence" value="ECO:0007669"/>
    <property type="project" value="TreeGrafter"/>
</dbReference>
<keyword evidence="22" id="KW-1185">Reference proteome</keyword>
<evidence type="ECO:0000256" key="7">
    <source>
        <dbReference type="ARBA" id="ARBA00022499"/>
    </source>
</evidence>
<dbReference type="Pfam" id="PF00240">
    <property type="entry name" value="ubiquitin"/>
    <property type="match status" value="1"/>
</dbReference>
<dbReference type="GO" id="GO:1990904">
    <property type="term" value="C:ribonucleoprotein complex"/>
    <property type="evidence" value="ECO:0007669"/>
    <property type="project" value="UniProtKB-KW"/>
</dbReference>
<evidence type="ECO:0000256" key="2">
    <source>
        <dbReference type="ARBA" id="ARBA00004496"/>
    </source>
</evidence>
<evidence type="ECO:0000256" key="12">
    <source>
        <dbReference type="ARBA" id="ARBA00023242"/>
    </source>
</evidence>
<feature type="compositionally biased region" description="Basic and acidic residues" evidence="18">
    <location>
        <begin position="192"/>
        <end position="207"/>
    </location>
</feature>
<feature type="domain" description="Ubiquitin-like" evidence="20">
    <location>
        <begin position="427"/>
        <end position="456"/>
    </location>
</feature>
<evidence type="ECO:0000256" key="10">
    <source>
        <dbReference type="ARBA" id="ARBA00022843"/>
    </source>
</evidence>
<dbReference type="SMART" id="SM00213">
    <property type="entry name" value="UBQ"/>
    <property type="match status" value="1"/>
</dbReference>
<evidence type="ECO:0000256" key="3">
    <source>
        <dbReference type="ARBA" id="ARBA00008373"/>
    </source>
</evidence>
<dbReference type="SUPFAM" id="SSF54236">
    <property type="entry name" value="Ubiquitin-like"/>
    <property type="match status" value="1"/>
</dbReference>
<dbReference type="SMART" id="SM01377">
    <property type="entry name" value="Ribosomal_L40e"/>
    <property type="match status" value="1"/>
</dbReference>
<evidence type="ECO:0000256" key="8">
    <source>
        <dbReference type="ARBA" id="ARBA00022737"/>
    </source>
</evidence>
<comment type="function">
    <text evidence="14">Component of the 60S subunit of the ribosome. Ribosomal protein L40 is essential for translation of a subset of cellular transcripts, and especially for cap-dependent translation of vesicular stomatitis virus mRNAs.</text>
</comment>
<dbReference type="GO" id="GO:0005840">
    <property type="term" value="C:ribosome"/>
    <property type="evidence" value="ECO:0007669"/>
    <property type="project" value="UniProtKB-KW"/>
</dbReference>
<comment type="subunit">
    <text evidence="16">Part of the 60S ribosomal subunit. Interacts with UBQLN1 (via UBA domain).</text>
</comment>
<feature type="chain" id="PRO_5041202433" description="Ubiquitin-ribosomal protein eL40 fusion protein" evidence="19">
    <location>
        <begin position="20"/>
        <end position="826"/>
    </location>
</feature>
<keyword evidence="19" id="KW-0732">Signal</keyword>
<comment type="caution">
    <text evidence="21">The sequence shown here is derived from an EMBL/GenBank/DDBJ whole genome shotgun (WGS) entry which is preliminary data.</text>
</comment>
<keyword evidence="12" id="KW-0539">Nucleus</keyword>
<feature type="region of interest" description="Disordered" evidence="18">
    <location>
        <begin position="379"/>
        <end position="399"/>
    </location>
</feature>
<evidence type="ECO:0000256" key="4">
    <source>
        <dbReference type="ARBA" id="ARBA00008430"/>
    </source>
</evidence>
<dbReference type="InterPro" id="IPR029071">
    <property type="entry name" value="Ubiquitin-like_domsf"/>
</dbReference>
<dbReference type="InterPro" id="IPR019956">
    <property type="entry name" value="Ubiquitin_dom"/>
</dbReference>
<dbReference type="EMBL" id="JAULJE010000006">
    <property type="protein sequence ID" value="KAK1341808.1"/>
    <property type="molecule type" value="Genomic_DNA"/>
</dbReference>
<comment type="subcellular location">
    <subcellularLocation>
        <location evidence="2">Cytoplasm</location>
    </subcellularLocation>
    <subcellularLocation>
        <location evidence="1">Nucleus</location>
    </subcellularLocation>
</comment>
<dbReference type="SUPFAM" id="SSF57829">
    <property type="entry name" value="Zn-binding ribosomal proteins"/>
    <property type="match status" value="1"/>
</dbReference>
<gene>
    <name evidence="21" type="ORF">QTO34_016558</name>
</gene>
<keyword evidence="7" id="KW-1017">Isopeptide bond</keyword>
<dbReference type="Pfam" id="PF01020">
    <property type="entry name" value="Ribosomal_L40e"/>
    <property type="match status" value="1"/>
</dbReference>
<organism evidence="21 22">
    <name type="scientific">Cnephaeus nilssonii</name>
    <name type="common">Northern bat</name>
    <name type="synonym">Eptesicus nilssonii</name>
    <dbReference type="NCBI Taxonomy" id="3371016"/>
    <lineage>
        <taxon>Eukaryota</taxon>
        <taxon>Metazoa</taxon>
        <taxon>Chordata</taxon>
        <taxon>Craniata</taxon>
        <taxon>Vertebrata</taxon>
        <taxon>Euteleostomi</taxon>
        <taxon>Mammalia</taxon>
        <taxon>Eutheria</taxon>
        <taxon>Laurasiatheria</taxon>
        <taxon>Chiroptera</taxon>
        <taxon>Yangochiroptera</taxon>
        <taxon>Vespertilionidae</taxon>
        <taxon>Cnephaeus</taxon>
    </lineage>
</organism>
<evidence type="ECO:0000256" key="18">
    <source>
        <dbReference type="SAM" id="MobiDB-lite"/>
    </source>
</evidence>
<dbReference type="PANTHER" id="PTHR12939:SF5">
    <property type="entry name" value="ZETA-SARCOGLYCAN"/>
    <property type="match status" value="1"/>
</dbReference>
<evidence type="ECO:0000256" key="11">
    <source>
        <dbReference type="ARBA" id="ARBA00022980"/>
    </source>
</evidence>
<proteinExistence type="inferred from homology"/>
<evidence type="ECO:0000256" key="13">
    <source>
        <dbReference type="ARBA" id="ARBA00023274"/>
    </source>
</evidence>
<feature type="region of interest" description="Disordered" evidence="18">
    <location>
        <begin position="266"/>
        <end position="287"/>
    </location>
</feature>
<dbReference type="InterPro" id="IPR039972">
    <property type="entry name" value="Sarcoglycan_gamma/delta/zeta"/>
</dbReference>
<dbReference type="GO" id="GO:0060047">
    <property type="term" value="P:heart contraction"/>
    <property type="evidence" value="ECO:0007669"/>
    <property type="project" value="TreeGrafter"/>
</dbReference>
<keyword evidence="6" id="KW-0963">Cytoplasm</keyword>
<keyword evidence="11" id="KW-0689">Ribosomal protein</keyword>
<dbReference type="InterPro" id="IPR038587">
    <property type="entry name" value="Ribosomal_eL40_sf"/>
</dbReference>
<dbReference type="GO" id="GO:0016012">
    <property type="term" value="C:sarcoglycan complex"/>
    <property type="evidence" value="ECO:0007669"/>
    <property type="project" value="InterPro"/>
</dbReference>
<evidence type="ECO:0000256" key="1">
    <source>
        <dbReference type="ARBA" id="ARBA00004123"/>
    </source>
</evidence>
<evidence type="ECO:0000313" key="22">
    <source>
        <dbReference type="Proteomes" id="UP001177744"/>
    </source>
</evidence>
<reference evidence="21" key="1">
    <citation type="submission" date="2023-06" db="EMBL/GenBank/DDBJ databases">
        <title>Reference genome for the Northern bat (Eptesicus nilssonii), a most northern bat species.</title>
        <authorList>
            <person name="Laine V.N."/>
            <person name="Pulliainen A.T."/>
            <person name="Lilley T.M."/>
        </authorList>
    </citation>
    <scope>NUCLEOTIDE SEQUENCE</scope>
    <source>
        <strain evidence="21">BLF_Eptnil</strain>
        <tissue evidence="21">Kidney</tissue>
    </source>
</reference>
<evidence type="ECO:0000256" key="17">
    <source>
        <dbReference type="ARBA" id="ARBA00035298"/>
    </source>
</evidence>
<keyword evidence="13" id="KW-0687">Ribonucleoprotein</keyword>
<evidence type="ECO:0000256" key="19">
    <source>
        <dbReference type="SAM" id="SignalP"/>
    </source>
</evidence>
<dbReference type="GO" id="GO:0006412">
    <property type="term" value="P:translation"/>
    <property type="evidence" value="ECO:0007669"/>
    <property type="project" value="InterPro"/>
</dbReference>
<feature type="non-terminal residue" evidence="21">
    <location>
        <position position="826"/>
    </location>
</feature>
<dbReference type="GO" id="GO:0003735">
    <property type="term" value="F:structural constituent of ribosome"/>
    <property type="evidence" value="ECO:0007669"/>
    <property type="project" value="InterPro"/>
</dbReference>
<comment type="similarity">
    <text evidence="3">In the N-terminal section; belongs to the ubiquitin family.</text>
</comment>
<feature type="region of interest" description="Disordered" evidence="18">
    <location>
        <begin position="178"/>
        <end position="209"/>
    </location>
</feature>
<evidence type="ECO:0000256" key="14">
    <source>
        <dbReference type="ARBA" id="ARBA00029415"/>
    </source>
</evidence>
<dbReference type="InterPro" id="IPR011332">
    <property type="entry name" value="Ribosomal_zn-bd"/>
</dbReference>
<dbReference type="AlphaFoldDB" id="A0AA40I2F9"/>
<dbReference type="GO" id="GO:0005737">
    <property type="term" value="C:cytoplasm"/>
    <property type="evidence" value="ECO:0007669"/>
    <property type="project" value="UniProtKB-SubCell"/>
</dbReference>
<dbReference type="FunFam" id="3.10.20.90:FF:000469">
    <property type="entry name" value="Polyubiquitin-C"/>
    <property type="match status" value="1"/>
</dbReference>
<dbReference type="Proteomes" id="UP001177744">
    <property type="component" value="Unassembled WGS sequence"/>
</dbReference>
<comment type="similarity">
    <text evidence="4">Belongs to the ubiquitin family.</text>
</comment>
<evidence type="ECO:0000256" key="15">
    <source>
        <dbReference type="ARBA" id="ARBA00032326"/>
    </source>
</evidence>
<comment type="similarity">
    <text evidence="5">In the C-terminal section; belongs to the eukaryotic ribosomal protein eL40 family.</text>
</comment>
<dbReference type="PANTHER" id="PTHR12939">
    <property type="entry name" value="SARCOGLYCAN"/>
    <property type="match status" value="1"/>
</dbReference>
<evidence type="ECO:0000256" key="9">
    <source>
        <dbReference type="ARBA" id="ARBA00022765"/>
    </source>
</evidence>
<dbReference type="PROSITE" id="PS50053">
    <property type="entry name" value="UBIQUITIN_2"/>
    <property type="match status" value="1"/>
</dbReference>